<reference evidence="1" key="1">
    <citation type="submission" date="2018-04" db="EMBL/GenBank/DDBJ databases">
        <title>Transcriptome of Schizaphis graminum biotype I.</title>
        <authorList>
            <person name="Scully E.D."/>
            <person name="Geib S.M."/>
            <person name="Palmer N.A."/>
            <person name="Koch K."/>
            <person name="Bradshaw J."/>
            <person name="Heng-Moss T."/>
            <person name="Sarath G."/>
        </authorList>
    </citation>
    <scope>NUCLEOTIDE SEQUENCE</scope>
</reference>
<dbReference type="AlphaFoldDB" id="A0A2S2NTF5"/>
<dbReference type="SUPFAM" id="SSF50814">
    <property type="entry name" value="Lipocalins"/>
    <property type="match status" value="1"/>
</dbReference>
<sequence length="222" mass="24914">MVTNSPDTVLRFKHSHLYSQSKMSPLHLVTLQLIIYAYSAYGGPINDDQELKPCPKIKPFNKVNIDQLLGKWFLAIMVIESEHEEFVEDGVCIHGELLRYNKTTLRQVWNIDNPLLIGDHSAVIELPTIENEIGIWSIQSPLGGDITATIIDADPDTHLILAFCGKKGSDLLHMWTVVVTRQNGISAPESLRLSAILVKHGYNPMASKIISWKNCPIYTMIP</sequence>
<dbReference type="Gene3D" id="2.40.128.20">
    <property type="match status" value="1"/>
</dbReference>
<proteinExistence type="predicted"/>
<evidence type="ECO:0008006" key="2">
    <source>
        <dbReference type="Google" id="ProtNLM"/>
    </source>
</evidence>
<gene>
    <name evidence="1" type="ORF">g.147578</name>
</gene>
<organism evidence="1">
    <name type="scientific">Schizaphis graminum</name>
    <name type="common">Green bug aphid</name>
    <dbReference type="NCBI Taxonomy" id="13262"/>
    <lineage>
        <taxon>Eukaryota</taxon>
        <taxon>Metazoa</taxon>
        <taxon>Ecdysozoa</taxon>
        <taxon>Arthropoda</taxon>
        <taxon>Hexapoda</taxon>
        <taxon>Insecta</taxon>
        <taxon>Pterygota</taxon>
        <taxon>Neoptera</taxon>
        <taxon>Paraneoptera</taxon>
        <taxon>Hemiptera</taxon>
        <taxon>Sternorrhyncha</taxon>
        <taxon>Aphidomorpha</taxon>
        <taxon>Aphidoidea</taxon>
        <taxon>Aphididae</taxon>
        <taxon>Aphidini</taxon>
        <taxon>Schizaphis</taxon>
    </lineage>
</organism>
<protein>
    <recommendedName>
        <fullName evidence="2">Apolipoprotein D</fullName>
    </recommendedName>
</protein>
<dbReference type="InterPro" id="IPR012674">
    <property type="entry name" value="Calycin"/>
</dbReference>
<name>A0A2S2NTF5_SCHGA</name>
<evidence type="ECO:0000313" key="1">
    <source>
        <dbReference type="EMBL" id="MBY20348.1"/>
    </source>
</evidence>
<dbReference type="EMBL" id="GGMR01007729">
    <property type="protein sequence ID" value="MBY20348.1"/>
    <property type="molecule type" value="Transcribed_RNA"/>
</dbReference>
<accession>A0A2S2NTF5</accession>